<comment type="caution">
    <text evidence="2">The sequence shown here is derived from an EMBL/GenBank/DDBJ whole genome shotgun (WGS) entry which is preliminary data.</text>
</comment>
<dbReference type="AlphaFoldDB" id="A0A9P1GJ05"/>
<organism evidence="2">
    <name type="scientific">Cladocopium goreaui</name>
    <dbReference type="NCBI Taxonomy" id="2562237"/>
    <lineage>
        <taxon>Eukaryota</taxon>
        <taxon>Sar</taxon>
        <taxon>Alveolata</taxon>
        <taxon>Dinophyceae</taxon>
        <taxon>Suessiales</taxon>
        <taxon>Symbiodiniaceae</taxon>
        <taxon>Cladocopium</taxon>
    </lineage>
</organism>
<reference evidence="3 4" key="2">
    <citation type="submission" date="2024-05" db="EMBL/GenBank/DDBJ databases">
        <authorList>
            <person name="Chen Y."/>
            <person name="Shah S."/>
            <person name="Dougan E. K."/>
            <person name="Thang M."/>
            <person name="Chan C."/>
        </authorList>
    </citation>
    <scope>NUCLEOTIDE SEQUENCE [LARGE SCALE GENOMIC DNA]</scope>
</reference>
<reference evidence="2" key="1">
    <citation type="submission" date="2022-10" db="EMBL/GenBank/DDBJ databases">
        <authorList>
            <person name="Chen Y."/>
            <person name="Dougan E. K."/>
            <person name="Chan C."/>
            <person name="Rhodes N."/>
            <person name="Thang M."/>
        </authorList>
    </citation>
    <scope>NUCLEOTIDE SEQUENCE</scope>
</reference>
<dbReference type="EMBL" id="CAMXCT030005334">
    <property type="protein sequence ID" value="CAL4799371.1"/>
    <property type="molecule type" value="Genomic_DNA"/>
</dbReference>
<dbReference type="Proteomes" id="UP001152797">
    <property type="component" value="Unassembled WGS sequence"/>
</dbReference>
<protein>
    <submittedName>
        <fullName evidence="2">Uncharacterized protein</fullName>
    </submittedName>
</protein>
<gene>
    <name evidence="2" type="ORF">C1SCF055_LOCUS37160</name>
</gene>
<evidence type="ECO:0000313" key="2">
    <source>
        <dbReference type="EMBL" id="CAI4012059.1"/>
    </source>
</evidence>
<sequence length="280" mass="30256">MHLIPNWLQWRDGPLSKQPLQAAEEALKEAKAFTASRNEELQHASEALVQAKAALTQRSKEQKEGDADVEKTVADKELLELSKNEAFEALKLGSVAGAEAKAAFKKLEPALKLVEMDKSLRTTVPGVLTKTPSERGSFDGTVIDELEKSLESKIAEFKAAIAAAQPGVAERQGAVDGAQKELASAEEAQQKASTALCAAKEAQKEASTGVSKAKEAVAAYKTEYKSATKTRDEKQAELQDFVDGSLATFQELKLRKKRKEAKVEDETAEVAQVPSSRESS</sequence>
<accession>A0A9P1GJ05</accession>
<dbReference type="OrthoDB" id="443266at2759"/>
<feature type="region of interest" description="Disordered" evidence="1">
    <location>
        <begin position="257"/>
        <end position="280"/>
    </location>
</feature>
<dbReference type="EMBL" id="CAMXCT010005334">
    <property type="protein sequence ID" value="CAI4012059.1"/>
    <property type="molecule type" value="Genomic_DNA"/>
</dbReference>
<evidence type="ECO:0000313" key="4">
    <source>
        <dbReference type="Proteomes" id="UP001152797"/>
    </source>
</evidence>
<keyword evidence="4" id="KW-1185">Reference proteome</keyword>
<evidence type="ECO:0000313" key="3">
    <source>
        <dbReference type="EMBL" id="CAL4799371.1"/>
    </source>
</evidence>
<name>A0A9P1GJ05_9DINO</name>
<evidence type="ECO:0000256" key="1">
    <source>
        <dbReference type="SAM" id="MobiDB-lite"/>
    </source>
</evidence>
<dbReference type="EMBL" id="CAMXCT020005334">
    <property type="protein sequence ID" value="CAL1165434.1"/>
    <property type="molecule type" value="Genomic_DNA"/>
</dbReference>
<proteinExistence type="predicted"/>